<dbReference type="Gene3D" id="1.10.1330.10">
    <property type="entry name" value="Dockerin domain"/>
    <property type="match status" value="1"/>
</dbReference>
<gene>
    <name evidence="1" type="ORF">Pan153_06050</name>
</gene>
<accession>A0A518FI17</accession>
<dbReference type="Pfam" id="PF14312">
    <property type="entry name" value="FG-GAP_2"/>
    <property type="match status" value="3"/>
</dbReference>
<name>A0A518FI17_9PLAN</name>
<organism evidence="1 2">
    <name type="scientific">Gimesia panareensis</name>
    <dbReference type="NCBI Taxonomy" id="2527978"/>
    <lineage>
        <taxon>Bacteria</taxon>
        <taxon>Pseudomonadati</taxon>
        <taxon>Planctomycetota</taxon>
        <taxon>Planctomycetia</taxon>
        <taxon>Planctomycetales</taxon>
        <taxon>Planctomycetaceae</taxon>
        <taxon>Gimesia</taxon>
    </lineage>
</organism>
<dbReference type="RefSeq" id="WP_145453977.1">
    <property type="nucleotide sequence ID" value="NZ_CP036317.1"/>
</dbReference>
<dbReference type="GO" id="GO:0000272">
    <property type="term" value="P:polysaccharide catabolic process"/>
    <property type="evidence" value="ECO:0007669"/>
    <property type="project" value="InterPro"/>
</dbReference>
<evidence type="ECO:0000313" key="2">
    <source>
        <dbReference type="Proteomes" id="UP000320839"/>
    </source>
</evidence>
<dbReference type="PROSITE" id="PS51470">
    <property type="entry name" value="FG_GAP"/>
    <property type="match status" value="1"/>
</dbReference>
<protein>
    <submittedName>
        <fullName evidence="1">Uncharacterized protein</fullName>
    </submittedName>
</protein>
<dbReference type="SUPFAM" id="SSF55486">
    <property type="entry name" value="Metalloproteases ('zincins'), catalytic domain"/>
    <property type="match status" value="1"/>
</dbReference>
<dbReference type="PROSITE" id="PS00018">
    <property type="entry name" value="EF_HAND_1"/>
    <property type="match status" value="1"/>
</dbReference>
<dbReference type="EMBL" id="CP036317">
    <property type="protein sequence ID" value="QDV15986.1"/>
    <property type="molecule type" value="Genomic_DNA"/>
</dbReference>
<evidence type="ECO:0000313" key="1">
    <source>
        <dbReference type="EMBL" id="QDV15986.1"/>
    </source>
</evidence>
<reference evidence="1 2" key="1">
    <citation type="submission" date="2019-02" db="EMBL/GenBank/DDBJ databases">
        <title>Deep-cultivation of Planctomycetes and their phenomic and genomic characterization uncovers novel biology.</title>
        <authorList>
            <person name="Wiegand S."/>
            <person name="Jogler M."/>
            <person name="Boedeker C."/>
            <person name="Pinto D."/>
            <person name="Vollmers J."/>
            <person name="Rivas-Marin E."/>
            <person name="Kohn T."/>
            <person name="Peeters S.H."/>
            <person name="Heuer A."/>
            <person name="Rast P."/>
            <person name="Oberbeckmann S."/>
            <person name="Bunk B."/>
            <person name="Jeske O."/>
            <person name="Meyerdierks A."/>
            <person name="Storesund J.E."/>
            <person name="Kallscheuer N."/>
            <person name="Luecker S."/>
            <person name="Lage O.M."/>
            <person name="Pohl T."/>
            <person name="Merkel B.J."/>
            <person name="Hornburger P."/>
            <person name="Mueller R.-W."/>
            <person name="Bruemmer F."/>
            <person name="Labrenz M."/>
            <person name="Spormann A.M."/>
            <person name="Op den Camp H."/>
            <person name="Overmann J."/>
            <person name="Amann R."/>
            <person name="Jetten M.S.M."/>
            <person name="Mascher T."/>
            <person name="Medema M.H."/>
            <person name="Devos D.P."/>
            <person name="Kaster A.-K."/>
            <person name="Ovreas L."/>
            <person name="Rohde M."/>
            <person name="Galperin M.Y."/>
            <person name="Jogler C."/>
        </authorList>
    </citation>
    <scope>NUCLEOTIDE SEQUENCE [LARGE SCALE GENOMIC DNA]</scope>
    <source>
        <strain evidence="1 2">Pan153</strain>
    </source>
</reference>
<dbReference type="Proteomes" id="UP000320839">
    <property type="component" value="Chromosome"/>
</dbReference>
<sequence>MFLTNWLQAISARSYTRPPVRNRHCTRIRQTRAPVSPRQIKTIEVLEDRTLLTSYFQGELLPDAALSPFDGDQAGTAVAVSGDWLVVGSPYADPAGLQDAGAVSLYSRNESGTPDDQTDDTWDFHSTLVLPRTENADQDYFGISVAIDGNTLLVGATGADEGDTFGSAYLFRLNPVGVDTDLSNDTWDYLATLSRPTAVANDASEDFGAAVDIKGNTAVVGAKQDAYDSLSASGAVYVFATDDDWGSVSVDKLKADDASADAWLGSSVAISDDESTIIAGAVQDQGKGAAYLFERSLVGAGVADDSWQQIKKLAGSTGSDFGSAVDIDDRYAAVGAPGDTYGGAVSILDGSLNWNIVEKYHADAYANSTDTGGFGAAVSLDDMCLVVGDPEGNSGNGAAYLYDASIGWDLAVEDEFVSADPDSGGDYGAAIAIDAETIVSGAPLHDHGAVDTGSAYVFGFPPVIDFTTQLVNGDLFIQHQTVSDSNLTLTVSGGQLIVSATNDRVTPPTGGTQVDEQAIMISLTALSGDNIFLAGGEGSEQVTIDTSLADAGLRLNYDGGTGSGTDTLILSGNAVSLSSWMGDDLDGHIRLDNSLLEFVSYAQQDHLIWDVSVSSIDLNYSNTLQTFYFDAEAGGGFQVSGTAIPDLTVLQTPTDSLTFDGGAGRDDIYINSVGQNATADLMIVETKPGDFLWFGDALDLGSGDVELSVISVNFGQNVSTTGNLQIDASSITTSSTAPLNTGSGNISFESYSLNLGEIITTGNVWINAKSSIVDNNGSANNITATKAVVLTGTSTNSLETQVSYLAVDAVDLVQVTNTGDLVIGDAGDQYGVRSRDSTIYINTTGSLEVRESMLAGTSMSLYAGGDITVRSGVILKSPNSSFGVSLNAGDDIVIEEGAELIALGGGVGLEAQNNMADTASGTVDLLGHVTTADGTAIYGGTNADVFRVTPSRNSEISINGYSPSLPASPGDTLYYNEPADGAFQLYDSNTGQLDYAGGYQSITISGIETVQAGSSVPDPAYLPIIGTAGDDILTITATDNNSGSYQLNGGTAVNFFSIASLAFYGLEGDDQLIINNPSGGVFAPEDGIYFDGGTGGETLGDRLELLGGFALAETHHFLDESAGRVFFDDATRPTIQYTGLDQPLNSEVSVDRLTLSFSGSSTLSDAGSDTLVYESDLSQLGTFLNPAMSLTVNSGNWNTGVSSDIHIDSLGANFSADLNLGQGVGSETVYLADGLDLGRGNLLCQAETTQITGTITTNGNVEISASILSFTTSTSSIDAGTGDIRLESRSALATGALTTTGDVSLIAGNGHLSLLNSTVNKITAGLLELSAVQGSILNFKTEVDQLTAMANGGINVKNTGDLILGSATAPSAWKGLRANTSIIEIESAGSINIQASIYAGFGILMNTLDGAANSLDEDLTVRSGVKIEAGTGQITLNTADDLLIEAGAQLVARNSLIQLNLSTITTDFLGGALDLFGQLFTLNGAQLNGSVFADTFQIAPSLSSDITLDGGSPAAPASPADSLFYTTPPGALPSVATSGTDSGTISFTSGLGEITYSKIEELTLQGVLWVEGTEGDDVLSVTATGADSGTFQLNGGPAVSFSGVTQLVFQGGQGDDQLSIQNPAGALFNPVDRIVFEGGSGGETAGDSLEILGGLATSVEHRFIDESSGSVLYDGNSTATISYTGLEPVLDTIDATNRSFTFTGGIETITLSDDAVADDDRSLIDSTLGESVTFLHPTGTLTINTEGGDTDTVNLNALDAGFDAHLTVTPDPGDTINVGTVDLGSGDLNLDGIVNFNGAFTTTGLIDIEADGDLTFASGGSASAGEIILYTHMNLVLGQVIASGNVELEAVGSISDANANAKNINAVHATLISGTGIGLSDALETSVSALEADSGAGLEISNTGALSIGFVDGLNGVITDGITRITSSATMTVTEDVSVAGGLLELKNTGGNFIVNGGAAISNDGSNLIHIDSANGLTMLPAAEITSSGNGLIDLDAVFQIALSDVNTSGEVQVTSTSGSIVDNTASEASLISADTLVLQAATGIGGAGDLDLDTEVDSIAANSSQGPIMISNFGDLFVQLPELLDLVLNEDAPEQTIDLSQITTAGGTSQPLSVTAQSSLPSVIPHPLVNFAAADTTDSLVFTPVPEQSGAGTITVLITDGGADHQLVTTGDNRTIELTFAVTVNPVNDDPELDPLGDLLLLKNVTEQTVNLSGITAGGGESQPLRVTAQSSNTGLIANPVVNYTSADTTGSLVFTPIADQTGTTTITVTVEDGGLDGNLATTADNATITRTFDVSVRELETLSLRVVATPTATDSQGTAAALPSNQDSISEWEDYWVEIWVSTEDNASQGIASVSLDLSYLTDFTSATEIEYGSAFSLNQGGVIDDQTGLIANLAATADLADLGINTQLLFARIHFEALADDQVLLDFDQQSIGPHDLALQMQSPEVSLGSGRTSQTPIIDSTGADIWANPYDLNDDDAINFRDLILFVTAYNSVPAESSSDYAWFSDYNQNQRVEFHDLVYLVSNYNRLKSQQLEIQYPDNYPDAWNQQLQVSILPQAVQATTPSLTQNQADTMLQTAVHDVSPNLTEEHQQQLAHVKVEVVDLQGATVGRAVGDTIYIDINAAGYGWFVDDTPLDHSEYQSDSQLSLITIPGSEAAGLIDLWTVIQHELGHLLGNEHQESGVMEATLDPGVRKLSDWNETTDDFFAALKDQTEMLSF</sequence>
<dbReference type="PANTHER" id="PTHR36220">
    <property type="entry name" value="UNNAMED PRODUCT"/>
    <property type="match status" value="1"/>
</dbReference>
<dbReference type="InterPro" id="IPR013517">
    <property type="entry name" value="FG-GAP"/>
</dbReference>
<dbReference type="InterPro" id="IPR036439">
    <property type="entry name" value="Dockerin_dom_sf"/>
</dbReference>
<dbReference type="OrthoDB" id="292661at2"/>
<proteinExistence type="predicted"/>
<dbReference type="InterPro" id="IPR013519">
    <property type="entry name" value="Int_alpha_beta-p"/>
</dbReference>
<dbReference type="InterPro" id="IPR018247">
    <property type="entry name" value="EF_Hand_1_Ca_BS"/>
</dbReference>
<dbReference type="SMART" id="SM00191">
    <property type="entry name" value="Int_alpha"/>
    <property type="match status" value="5"/>
</dbReference>
<dbReference type="PANTHER" id="PTHR36220:SF1">
    <property type="entry name" value="GAMMA TUBULIN COMPLEX COMPONENT C-TERMINAL DOMAIN-CONTAINING PROTEIN"/>
    <property type="match status" value="1"/>
</dbReference>